<accession>A0ABQ7SF38</accession>
<keyword evidence="2" id="KW-0325">Glycoprotein</keyword>
<evidence type="ECO:0000313" key="5">
    <source>
        <dbReference type="EMBL" id="KAH0615935.1"/>
    </source>
</evidence>
<evidence type="ECO:0000259" key="4">
    <source>
        <dbReference type="Pfam" id="PF00685"/>
    </source>
</evidence>
<dbReference type="SUPFAM" id="SSF52540">
    <property type="entry name" value="P-loop containing nucleoside triphosphate hydrolases"/>
    <property type="match status" value="1"/>
</dbReference>
<dbReference type="PANTHER" id="PTHR10605:SF45">
    <property type="entry name" value="BIFUNCTIONAL HEPARAN SULFATE N-DEACETYLASE_N-SULFOTRANSFERASE 4"/>
    <property type="match status" value="1"/>
</dbReference>
<dbReference type="EMBL" id="JAIPUX010005290">
    <property type="protein sequence ID" value="KAH0615935.1"/>
    <property type="molecule type" value="Genomic_DNA"/>
</dbReference>
<evidence type="ECO:0000256" key="3">
    <source>
        <dbReference type="RuleBase" id="RU361155"/>
    </source>
</evidence>
<dbReference type="InterPro" id="IPR037359">
    <property type="entry name" value="NST/OST"/>
</dbReference>
<gene>
    <name evidence="5" type="ORF">JD844_026596</name>
</gene>
<comment type="caution">
    <text evidence="5">The sequence shown here is derived from an EMBL/GenBank/DDBJ whole genome shotgun (WGS) entry which is preliminary data.</text>
</comment>
<dbReference type="InterPro" id="IPR000863">
    <property type="entry name" value="Sulfotransferase_dom"/>
</dbReference>
<dbReference type="Proteomes" id="UP000826234">
    <property type="component" value="Unassembled WGS sequence"/>
</dbReference>
<name>A0ABQ7SF38_PHRPL</name>
<organism evidence="5 6">
    <name type="scientific">Phrynosoma platyrhinos</name>
    <name type="common">Desert horned lizard</name>
    <dbReference type="NCBI Taxonomy" id="52577"/>
    <lineage>
        <taxon>Eukaryota</taxon>
        <taxon>Metazoa</taxon>
        <taxon>Chordata</taxon>
        <taxon>Craniata</taxon>
        <taxon>Vertebrata</taxon>
        <taxon>Euteleostomi</taxon>
        <taxon>Lepidosauria</taxon>
        <taxon>Squamata</taxon>
        <taxon>Bifurcata</taxon>
        <taxon>Unidentata</taxon>
        <taxon>Episquamata</taxon>
        <taxon>Toxicofera</taxon>
        <taxon>Iguania</taxon>
        <taxon>Phrynosomatidae</taxon>
        <taxon>Phrynosomatinae</taxon>
        <taxon>Phrynosoma</taxon>
    </lineage>
</organism>
<evidence type="ECO:0000256" key="1">
    <source>
        <dbReference type="ARBA" id="ARBA00022679"/>
    </source>
</evidence>
<feature type="domain" description="Sulfotransferase" evidence="4">
    <location>
        <begin position="79"/>
        <end position="189"/>
    </location>
</feature>
<keyword evidence="6" id="KW-1185">Reference proteome</keyword>
<proteinExistence type="inferred from homology"/>
<dbReference type="PANTHER" id="PTHR10605">
    <property type="entry name" value="HEPARAN SULFATE SULFOTRANSFERASE"/>
    <property type="match status" value="1"/>
</dbReference>
<protein>
    <recommendedName>
        <fullName evidence="3">Sulfotransferase</fullName>
        <ecNumber evidence="3">2.8.2.-</ecNumber>
    </recommendedName>
</protein>
<reference evidence="5 6" key="1">
    <citation type="journal article" date="2022" name="Gigascience">
        <title>A chromosome-level genome assembly and annotation of the desert horned lizard, Phrynosoma platyrhinos, provides insight into chromosomal rearrangements among reptiles.</title>
        <authorList>
            <person name="Koochekian N."/>
            <person name="Ascanio A."/>
            <person name="Farleigh K."/>
            <person name="Card D.C."/>
            <person name="Schield D.R."/>
            <person name="Castoe T.A."/>
            <person name="Jezkova T."/>
        </authorList>
    </citation>
    <scope>NUCLEOTIDE SEQUENCE [LARGE SCALE GENOMIC DNA]</scope>
    <source>
        <strain evidence="5">NK-2021</strain>
    </source>
</reference>
<dbReference type="InterPro" id="IPR027417">
    <property type="entry name" value="P-loop_NTPase"/>
</dbReference>
<sequence>MTHLSNYGNDRLGLYTFVNLASFVQSWTNLKLQTLPPVQLAHKYFELFSEQKDPLWQNPCDDRRHRDIWSREKTCDHLPKFIVIGPQKTGTTALYLFLLMHPSIISNLPSPKTFEEVQFFNGNNYHKGIDWYMSFFPTPSNITTDILFEKSANYFHSEDAPKRASSLIPKAKIITILIDPSDRAYSWYQLLIIDGQQLRSDPASIMDEVQKFLGVSPHYNYSEALTASNIASPLGKLLKASKTALLCKKEIVKSKLEMYLFLMYPFNQ</sequence>
<comment type="similarity">
    <text evidence="3">Belongs to the sulfotransferase 1 family.</text>
</comment>
<dbReference type="Gene3D" id="3.40.50.300">
    <property type="entry name" value="P-loop containing nucleotide triphosphate hydrolases"/>
    <property type="match status" value="1"/>
</dbReference>
<evidence type="ECO:0000313" key="6">
    <source>
        <dbReference type="Proteomes" id="UP000826234"/>
    </source>
</evidence>
<dbReference type="Pfam" id="PF00685">
    <property type="entry name" value="Sulfotransfer_1"/>
    <property type="match status" value="1"/>
</dbReference>
<dbReference type="EC" id="2.8.2.-" evidence="3"/>
<keyword evidence="1 3" id="KW-0808">Transferase</keyword>
<evidence type="ECO:0000256" key="2">
    <source>
        <dbReference type="ARBA" id="ARBA00023180"/>
    </source>
</evidence>